<evidence type="ECO:0000259" key="7">
    <source>
        <dbReference type="Pfam" id="PF01330"/>
    </source>
</evidence>
<dbReference type="SUPFAM" id="SSF46929">
    <property type="entry name" value="DNA helicase RuvA subunit, C-terminal domain"/>
    <property type="match status" value="1"/>
</dbReference>
<comment type="subcellular location">
    <subcellularLocation>
        <location evidence="6">Cytoplasm</location>
    </subcellularLocation>
</comment>
<dbReference type="Pfam" id="PF14520">
    <property type="entry name" value="HHH_5"/>
    <property type="match status" value="1"/>
</dbReference>
<evidence type="ECO:0000256" key="2">
    <source>
        <dbReference type="ARBA" id="ARBA00022763"/>
    </source>
</evidence>
<dbReference type="InterPro" id="IPR010994">
    <property type="entry name" value="RuvA_2-like"/>
</dbReference>
<protein>
    <recommendedName>
        <fullName evidence="6">Holliday junction branch migration complex subunit RuvA</fullName>
    </recommendedName>
</protein>
<comment type="subunit">
    <text evidence="6">Homotetramer. Forms an RuvA(8)-RuvB(12)-Holliday junction (HJ) complex. HJ DNA is sandwiched between 2 RuvA tetramers; dsDNA enters through RuvA and exits via RuvB. An RuvB hexamer assembles on each DNA strand where it exits the tetramer. Each RuvB hexamer is contacted by two RuvA subunits (via domain III) on 2 adjacent RuvB subunits; this complex drives branch migration. In the full resolvosome a probable DNA-RuvA(4)-RuvB(12)-RuvC(2) complex forms which resolves the HJ.</text>
</comment>
<comment type="caution">
    <text evidence="6">Lacks conserved residue(s) required for the propagation of feature annotation.</text>
</comment>
<dbReference type="STRING" id="1414854.GQ61_04390"/>
<keyword evidence="2 6" id="KW-0227">DNA damage</keyword>
<comment type="domain">
    <text evidence="6">Has three domains with a flexible linker between the domains II and III and assumes an 'L' shape. Domain III is highly mobile and contacts RuvB.</text>
</comment>
<dbReference type="GO" id="GO:0006281">
    <property type="term" value="P:DNA repair"/>
    <property type="evidence" value="ECO:0007669"/>
    <property type="project" value="UniProtKB-UniRule"/>
</dbReference>
<evidence type="ECO:0000313" key="9">
    <source>
        <dbReference type="EMBL" id="ARN84668.1"/>
    </source>
</evidence>
<dbReference type="Pfam" id="PF01330">
    <property type="entry name" value="RuvA_N"/>
    <property type="match status" value="1"/>
</dbReference>
<gene>
    <name evidence="6" type="primary">ruvA</name>
    <name evidence="9" type="ORF">GQ61_04390</name>
</gene>
<dbReference type="GO" id="GO:0006310">
    <property type="term" value="P:DNA recombination"/>
    <property type="evidence" value="ECO:0007669"/>
    <property type="project" value="UniProtKB-UniRule"/>
</dbReference>
<dbReference type="Proteomes" id="UP000237351">
    <property type="component" value="Chromosome"/>
</dbReference>
<dbReference type="Gene3D" id="1.10.8.10">
    <property type="entry name" value="DNA helicase RuvA subunit, C-terminal domain"/>
    <property type="match status" value="1"/>
</dbReference>
<dbReference type="GO" id="GO:0005524">
    <property type="term" value="F:ATP binding"/>
    <property type="evidence" value="ECO:0007669"/>
    <property type="project" value="InterPro"/>
</dbReference>
<sequence>MITKLKGVVEHRFENAIVLDVQGVGYHVFCSAKTLDKIPQMGHACALHTDMIVREDFMHLYGFWDLEERDWFRMLLSVQGVGMKVALSLLSVGTPAELAQGIASQDKTFLSRADGVGPKLAARLLTELKDKVQSLAPVYMHPALTKKMGSQADNIFQDAVSALVNLGYRNFEAERAVQFALQKNPEHGTVEELVRVGLAKLAKV</sequence>
<feature type="region of interest" description="Domain II" evidence="6">
    <location>
        <begin position="65"/>
        <end position="142"/>
    </location>
</feature>
<feature type="region of interest" description="Domain I" evidence="6">
    <location>
        <begin position="1"/>
        <end position="64"/>
    </location>
</feature>
<dbReference type="Gene3D" id="1.10.150.20">
    <property type="entry name" value="5' to 3' exonuclease, C-terminal subdomain"/>
    <property type="match status" value="1"/>
</dbReference>
<keyword evidence="1 6" id="KW-0963">Cytoplasm</keyword>
<dbReference type="RefSeq" id="WP_085784128.1">
    <property type="nucleotide sequence ID" value="NZ_CP008743.1"/>
</dbReference>
<keyword evidence="10" id="KW-1185">Reference proteome</keyword>
<dbReference type="OrthoDB" id="5293449at2"/>
<dbReference type="EMBL" id="CP008743">
    <property type="protein sequence ID" value="ARN84668.1"/>
    <property type="molecule type" value="Genomic_DNA"/>
</dbReference>
<evidence type="ECO:0000313" key="10">
    <source>
        <dbReference type="Proteomes" id="UP000237351"/>
    </source>
</evidence>
<comment type="similarity">
    <text evidence="6">Belongs to the RuvA family.</text>
</comment>
<dbReference type="InterPro" id="IPR000085">
    <property type="entry name" value="RuvA"/>
</dbReference>
<feature type="domain" description="DNA helicase Holliday junction RuvA type" evidence="7">
    <location>
        <begin position="1"/>
        <end position="62"/>
    </location>
</feature>
<evidence type="ECO:0000259" key="8">
    <source>
        <dbReference type="Pfam" id="PF07499"/>
    </source>
</evidence>
<dbReference type="GO" id="GO:0048476">
    <property type="term" value="C:Holliday junction resolvase complex"/>
    <property type="evidence" value="ECO:0007669"/>
    <property type="project" value="UniProtKB-UniRule"/>
</dbReference>
<dbReference type="InterPro" id="IPR013849">
    <property type="entry name" value="DNA_helicase_Holl-junc_RuvA_I"/>
</dbReference>
<dbReference type="CDD" id="cd14332">
    <property type="entry name" value="UBA_RuvA_C"/>
    <property type="match status" value="1"/>
</dbReference>
<dbReference type="GO" id="GO:0005737">
    <property type="term" value="C:cytoplasm"/>
    <property type="evidence" value="ECO:0007669"/>
    <property type="project" value="UniProtKB-SubCell"/>
</dbReference>
<reference evidence="9 10" key="1">
    <citation type="submission" date="2014-06" db="EMBL/GenBank/DDBJ databases">
        <title>The genome of the endonuclear symbiont Nucleicultrix amoebiphila.</title>
        <authorList>
            <person name="Schulz F."/>
            <person name="Horn M."/>
        </authorList>
    </citation>
    <scope>NUCLEOTIDE SEQUENCE [LARGE SCALE GENOMIC DNA]</scope>
    <source>
        <strain evidence="9 10">FS5</strain>
    </source>
</reference>
<dbReference type="InterPro" id="IPR012340">
    <property type="entry name" value="NA-bd_OB-fold"/>
</dbReference>
<evidence type="ECO:0000256" key="3">
    <source>
        <dbReference type="ARBA" id="ARBA00023125"/>
    </source>
</evidence>
<dbReference type="SUPFAM" id="SSF47781">
    <property type="entry name" value="RuvA domain 2-like"/>
    <property type="match status" value="1"/>
</dbReference>
<comment type="function">
    <text evidence="6">The RuvA-RuvB-RuvC complex processes Holliday junction (HJ) DNA during genetic recombination and DNA repair, while the RuvA-RuvB complex plays an important role in the rescue of blocked DNA replication forks via replication fork reversal (RFR). RuvA specifically binds to HJ cruciform DNA, conferring on it an open structure. The RuvB hexamer acts as an ATP-dependent pump, pulling dsDNA into and through the RuvAB complex. HJ branch migration allows RuvC to scan DNA until it finds its consensus sequence, where it cleaves and resolves the cruciform DNA.</text>
</comment>
<organism evidence="9 10">
    <name type="scientific">Candidatus Nucleicultrix amoebiphila FS5</name>
    <dbReference type="NCBI Taxonomy" id="1414854"/>
    <lineage>
        <taxon>Bacteria</taxon>
        <taxon>Pseudomonadati</taxon>
        <taxon>Pseudomonadota</taxon>
        <taxon>Alphaproteobacteria</taxon>
        <taxon>Holosporales</taxon>
        <taxon>Candidatus Nucleicultricaceae</taxon>
        <taxon>Candidatus Nucleicultrix</taxon>
    </lineage>
</organism>
<dbReference type="SUPFAM" id="SSF50249">
    <property type="entry name" value="Nucleic acid-binding proteins"/>
    <property type="match status" value="1"/>
</dbReference>
<dbReference type="AlphaFoldDB" id="A0A1W6N4H7"/>
<dbReference type="GO" id="GO:0009379">
    <property type="term" value="C:Holliday junction helicase complex"/>
    <property type="evidence" value="ECO:0007669"/>
    <property type="project" value="InterPro"/>
</dbReference>
<evidence type="ECO:0000256" key="6">
    <source>
        <dbReference type="HAMAP-Rule" id="MF_00031"/>
    </source>
</evidence>
<name>A0A1W6N4H7_9PROT</name>
<proteinExistence type="inferred from homology"/>
<accession>A0A1W6N4H7</accession>
<dbReference type="InterPro" id="IPR011114">
    <property type="entry name" value="RuvA_C"/>
</dbReference>
<feature type="region of interest" description="Domain III" evidence="6">
    <location>
        <begin position="151"/>
        <end position="204"/>
    </location>
</feature>
<dbReference type="InterPro" id="IPR036267">
    <property type="entry name" value="RuvA_C_sf"/>
</dbReference>
<evidence type="ECO:0000256" key="4">
    <source>
        <dbReference type="ARBA" id="ARBA00023172"/>
    </source>
</evidence>
<dbReference type="KEGG" id="naf:GQ61_04390"/>
<feature type="domain" description="Holliday junction DNA helicase RuvA C-terminal" evidence="8">
    <location>
        <begin position="156"/>
        <end position="201"/>
    </location>
</feature>
<dbReference type="NCBIfam" id="TIGR00084">
    <property type="entry name" value="ruvA"/>
    <property type="match status" value="1"/>
</dbReference>
<keyword evidence="3 6" id="KW-0238">DNA-binding</keyword>
<evidence type="ECO:0000256" key="1">
    <source>
        <dbReference type="ARBA" id="ARBA00022490"/>
    </source>
</evidence>
<evidence type="ECO:0000256" key="5">
    <source>
        <dbReference type="ARBA" id="ARBA00023204"/>
    </source>
</evidence>
<keyword evidence="4 6" id="KW-0233">DNA recombination</keyword>
<dbReference type="GO" id="GO:0009378">
    <property type="term" value="F:four-way junction helicase activity"/>
    <property type="evidence" value="ECO:0007669"/>
    <property type="project" value="InterPro"/>
</dbReference>
<keyword evidence="5 6" id="KW-0234">DNA repair</keyword>
<dbReference type="Gene3D" id="2.40.50.140">
    <property type="entry name" value="Nucleic acid-binding proteins"/>
    <property type="match status" value="1"/>
</dbReference>
<dbReference type="GO" id="GO:0000400">
    <property type="term" value="F:four-way junction DNA binding"/>
    <property type="evidence" value="ECO:0007669"/>
    <property type="project" value="UniProtKB-UniRule"/>
</dbReference>
<dbReference type="Pfam" id="PF07499">
    <property type="entry name" value="RuvA_C"/>
    <property type="match status" value="1"/>
</dbReference>
<dbReference type="HAMAP" id="MF_00031">
    <property type="entry name" value="DNA_HJ_migration_RuvA"/>
    <property type="match status" value="1"/>
</dbReference>